<keyword evidence="4" id="KW-1185">Reference proteome</keyword>
<feature type="region of interest" description="Disordered" evidence="1">
    <location>
        <begin position="128"/>
        <end position="148"/>
    </location>
</feature>
<dbReference type="AlphaFoldDB" id="A0A432LQD3"/>
<name>A0A432LQD3_9GAMM</name>
<evidence type="ECO:0000256" key="1">
    <source>
        <dbReference type="SAM" id="MobiDB-lite"/>
    </source>
</evidence>
<keyword evidence="2" id="KW-0472">Membrane</keyword>
<evidence type="ECO:0000256" key="2">
    <source>
        <dbReference type="SAM" id="Phobius"/>
    </source>
</evidence>
<feature type="region of interest" description="Disordered" evidence="1">
    <location>
        <begin position="213"/>
        <end position="250"/>
    </location>
</feature>
<keyword evidence="2" id="KW-0812">Transmembrane</keyword>
<feature type="compositionally biased region" description="Pro residues" evidence="1">
    <location>
        <begin position="98"/>
        <end position="113"/>
    </location>
</feature>
<dbReference type="EMBL" id="RYZR01000007">
    <property type="protein sequence ID" value="RUL62354.1"/>
    <property type="molecule type" value="Genomic_DNA"/>
</dbReference>
<gene>
    <name evidence="3" type="ORF">EKH79_15880</name>
</gene>
<accession>A0A432LQD3</accession>
<proteinExistence type="predicted"/>
<protein>
    <submittedName>
        <fullName evidence="3">Uncharacterized protein</fullName>
    </submittedName>
</protein>
<keyword evidence="2" id="KW-1133">Transmembrane helix</keyword>
<feature type="region of interest" description="Disordered" evidence="1">
    <location>
        <begin position="264"/>
        <end position="287"/>
    </location>
</feature>
<feature type="transmembrane region" description="Helical" evidence="2">
    <location>
        <begin position="16"/>
        <end position="37"/>
    </location>
</feature>
<comment type="caution">
    <text evidence="3">The sequence shown here is derived from an EMBL/GenBank/DDBJ whole genome shotgun (WGS) entry which is preliminary data.</text>
</comment>
<feature type="region of interest" description="Disordered" evidence="1">
    <location>
        <begin position="63"/>
        <end position="113"/>
    </location>
</feature>
<dbReference type="Proteomes" id="UP000267077">
    <property type="component" value="Unassembled WGS sequence"/>
</dbReference>
<feature type="compositionally biased region" description="Pro residues" evidence="1">
    <location>
        <begin position="69"/>
        <end position="82"/>
    </location>
</feature>
<evidence type="ECO:0000313" key="4">
    <source>
        <dbReference type="Proteomes" id="UP000267077"/>
    </source>
</evidence>
<evidence type="ECO:0000313" key="3">
    <source>
        <dbReference type="EMBL" id="RUL62354.1"/>
    </source>
</evidence>
<dbReference type="OrthoDB" id="5949272at2"/>
<organism evidence="3 4">
    <name type="scientific">Dyella dinghuensis</name>
    <dbReference type="NCBI Taxonomy" id="1920169"/>
    <lineage>
        <taxon>Bacteria</taxon>
        <taxon>Pseudomonadati</taxon>
        <taxon>Pseudomonadota</taxon>
        <taxon>Gammaproteobacteria</taxon>
        <taxon>Lysobacterales</taxon>
        <taxon>Rhodanobacteraceae</taxon>
        <taxon>Dyella</taxon>
    </lineage>
</organism>
<sequence length="287" mass="30873">MLHDMRWRKAPRDNRLLWVALTIALLLHAIFVTALWYEMKPHAQEVAAVYVPERAMEVRFISRPSSRAPAPPPIAPPPPPPRPSHEPPSKNAIALRLPEPPPPPATSVAPPAPPVLFDRTGRIILPANATSAPPAPTADYVQRGPQGDTQIMRDKDTVKYKATKLDRYWRKNSNAVDDALQKLVDKTTVTKTINLPKGIRIHCGVSIAALSGGCSGDPPPPPPSNDGDERMNMAPAALVKNQPQPPPPSVATCIADYKAGKPLPNGCPVDTPARAVDAQKASSTPGQ</sequence>
<reference evidence="3 4" key="1">
    <citation type="submission" date="2018-12" db="EMBL/GenBank/DDBJ databases">
        <title>Dyella dinghuensis sp. nov. DHOA06 and Dyella choica sp. nov. 4M-K27, isolated from forest soil.</title>
        <authorList>
            <person name="Qiu L.-H."/>
            <person name="Gao Z.-H."/>
        </authorList>
    </citation>
    <scope>NUCLEOTIDE SEQUENCE [LARGE SCALE GENOMIC DNA]</scope>
    <source>
        <strain evidence="3 4">DHOA06</strain>
    </source>
</reference>